<keyword evidence="2 5" id="KW-0812">Transmembrane</keyword>
<dbReference type="InterPro" id="IPR017452">
    <property type="entry name" value="GPCR_Rhodpsn_7TM"/>
</dbReference>
<keyword evidence="3 5" id="KW-1133">Transmembrane helix</keyword>
<dbReference type="EMBL" id="CAXITT010000360">
    <property type="protein sequence ID" value="CAL1539896.1"/>
    <property type="molecule type" value="Genomic_DNA"/>
</dbReference>
<comment type="caution">
    <text evidence="7">The sequence shown here is derived from an EMBL/GenBank/DDBJ whole genome shotgun (WGS) entry which is preliminary data.</text>
</comment>
<keyword evidence="4 5" id="KW-0472">Membrane</keyword>
<feature type="transmembrane region" description="Helical" evidence="5">
    <location>
        <begin position="54"/>
        <end position="81"/>
    </location>
</feature>
<gene>
    <name evidence="7" type="ORF">GSLYS_00013629001</name>
</gene>
<evidence type="ECO:0000259" key="6">
    <source>
        <dbReference type="PROSITE" id="PS50262"/>
    </source>
</evidence>
<evidence type="ECO:0000313" key="7">
    <source>
        <dbReference type="EMBL" id="CAL1539896.1"/>
    </source>
</evidence>
<evidence type="ECO:0000313" key="8">
    <source>
        <dbReference type="Proteomes" id="UP001497497"/>
    </source>
</evidence>
<feature type="transmembrane region" description="Helical" evidence="5">
    <location>
        <begin position="158"/>
        <end position="181"/>
    </location>
</feature>
<dbReference type="Gene3D" id="1.20.1070.10">
    <property type="entry name" value="Rhodopsin 7-helix transmembrane proteins"/>
    <property type="match status" value="1"/>
</dbReference>
<name>A0AAV2I3B8_LYMST</name>
<dbReference type="GO" id="GO:0016020">
    <property type="term" value="C:membrane"/>
    <property type="evidence" value="ECO:0007669"/>
    <property type="project" value="UniProtKB-SubCell"/>
</dbReference>
<evidence type="ECO:0000256" key="5">
    <source>
        <dbReference type="SAM" id="Phobius"/>
    </source>
</evidence>
<feature type="transmembrane region" description="Helical" evidence="5">
    <location>
        <begin position="102"/>
        <end position="122"/>
    </location>
</feature>
<feature type="domain" description="G-protein coupled receptors family 1 profile" evidence="6">
    <location>
        <begin position="1"/>
        <end position="337"/>
    </location>
</feature>
<evidence type="ECO:0000256" key="2">
    <source>
        <dbReference type="ARBA" id="ARBA00022692"/>
    </source>
</evidence>
<dbReference type="AlphaFoldDB" id="A0AAV2I3B8"/>
<comment type="subcellular location">
    <subcellularLocation>
        <location evidence="1">Membrane</location>
    </subcellularLocation>
</comment>
<evidence type="ECO:0000256" key="4">
    <source>
        <dbReference type="ARBA" id="ARBA00023136"/>
    </source>
</evidence>
<proteinExistence type="predicted"/>
<dbReference type="SUPFAM" id="SSF81321">
    <property type="entry name" value="Family A G protein-coupled receptor-like"/>
    <property type="match status" value="1"/>
</dbReference>
<accession>A0AAV2I3B8</accession>
<feature type="transmembrane region" description="Helical" evidence="5">
    <location>
        <begin position="282"/>
        <end position="304"/>
    </location>
</feature>
<protein>
    <recommendedName>
        <fullName evidence="6">G-protein coupled receptors family 1 profile domain-containing protein</fullName>
    </recommendedName>
</protein>
<dbReference type="PANTHER" id="PTHR46641:SF2">
    <property type="entry name" value="FMRFAMIDE RECEPTOR"/>
    <property type="match status" value="1"/>
</dbReference>
<sequence length="357" mass="40189">MTLVIFWKTGLADGISVCFFSLTVSDLFCLALFLASTVLAILDVPFHVRPYVSFYWVCFILPFYALLFYNTSTLTTVFLTVQKCCCVVLPLKFKDAFSRARCAAVNVCIYCVVSVTFIPFTMTVVPFHPGFDPTTNSTRLMFYLSSFFSDEVLPAIKAINYVSIPIVSEISVFFCTLLLTVRLQQSLKFRSSGAVQSGAANRDYKIGTRAKEGAENSSVIRQNVVKRFLKSDCGSETTRVSWDTPSDIKADGDVAFEDFRKPSKINPMSSTKERRATQAVKTVALIFVLANSPDVIVYLTNLVVPEFSASYRNTYRLCIELQDLLHVINMSVNIFVYLKFNSKFLRTFRATYGFLLC</sequence>
<dbReference type="InterPro" id="IPR052954">
    <property type="entry name" value="GPCR-Ligand_Int"/>
</dbReference>
<evidence type="ECO:0000256" key="1">
    <source>
        <dbReference type="ARBA" id="ARBA00004370"/>
    </source>
</evidence>
<reference evidence="7 8" key="1">
    <citation type="submission" date="2024-04" db="EMBL/GenBank/DDBJ databases">
        <authorList>
            <consortium name="Genoscope - CEA"/>
            <person name="William W."/>
        </authorList>
    </citation>
    <scope>NUCLEOTIDE SEQUENCE [LARGE SCALE GENOMIC DNA]</scope>
</reference>
<organism evidence="7 8">
    <name type="scientific">Lymnaea stagnalis</name>
    <name type="common">Great pond snail</name>
    <name type="synonym">Helix stagnalis</name>
    <dbReference type="NCBI Taxonomy" id="6523"/>
    <lineage>
        <taxon>Eukaryota</taxon>
        <taxon>Metazoa</taxon>
        <taxon>Spiralia</taxon>
        <taxon>Lophotrochozoa</taxon>
        <taxon>Mollusca</taxon>
        <taxon>Gastropoda</taxon>
        <taxon>Heterobranchia</taxon>
        <taxon>Euthyneura</taxon>
        <taxon>Panpulmonata</taxon>
        <taxon>Hygrophila</taxon>
        <taxon>Lymnaeoidea</taxon>
        <taxon>Lymnaeidae</taxon>
        <taxon>Lymnaea</taxon>
    </lineage>
</organism>
<keyword evidence="8" id="KW-1185">Reference proteome</keyword>
<feature type="transmembrane region" description="Helical" evidence="5">
    <location>
        <begin position="12"/>
        <end position="42"/>
    </location>
</feature>
<dbReference type="PROSITE" id="PS50262">
    <property type="entry name" value="G_PROTEIN_RECEP_F1_2"/>
    <property type="match status" value="1"/>
</dbReference>
<feature type="transmembrane region" description="Helical" evidence="5">
    <location>
        <begin position="324"/>
        <end position="340"/>
    </location>
</feature>
<dbReference type="PANTHER" id="PTHR46641">
    <property type="entry name" value="FMRFAMIDE RECEPTOR-RELATED"/>
    <property type="match status" value="1"/>
</dbReference>
<dbReference type="Proteomes" id="UP001497497">
    <property type="component" value="Unassembled WGS sequence"/>
</dbReference>
<evidence type="ECO:0000256" key="3">
    <source>
        <dbReference type="ARBA" id="ARBA00022989"/>
    </source>
</evidence>